<proteinExistence type="predicted"/>
<dbReference type="AlphaFoldDB" id="A0A0K1JF11"/>
<reference evidence="1 2" key="1">
    <citation type="submission" date="2015-03" db="EMBL/GenBank/DDBJ databases">
        <title>Luteipulveratus halotolerans sp. nov., a novel actinobacterium (Dermacoccaceae) from Sarawak, Malaysia.</title>
        <authorList>
            <person name="Juboi H."/>
            <person name="Basik A."/>
            <person name="Shamsul S.S."/>
            <person name="Arnold P."/>
            <person name="Schmitt E.K."/>
            <person name="Sanglier J.-J."/>
            <person name="Yeo T."/>
        </authorList>
    </citation>
    <scope>NUCLEOTIDE SEQUENCE [LARGE SCALE GENOMIC DNA]</scope>
    <source>
        <strain evidence="1 2">MN07-A0370</strain>
    </source>
</reference>
<dbReference type="Proteomes" id="UP000066480">
    <property type="component" value="Chromosome"/>
</dbReference>
<organism evidence="1 2">
    <name type="scientific">Luteipulveratus mongoliensis</name>
    <dbReference type="NCBI Taxonomy" id="571913"/>
    <lineage>
        <taxon>Bacteria</taxon>
        <taxon>Bacillati</taxon>
        <taxon>Actinomycetota</taxon>
        <taxon>Actinomycetes</taxon>
        <taxon>Micrococcales</taxon>
        <taxon>Dermacoccaceae</taxon>
        <taxon>Luteipulveratus</taxon>
    </lineage>
</organism>
<accession>A0A0K1JF11</accession>
<dbReference type="KEGG" id="lmoi:VV02_03735"/>
<gene>
    <name evidence="1" type="ORF">VV02_03735</name>
</gene>
<evidence type="ECO:0000313" key="2">
    <source>
        <dbReference type="Proteomes" id="UP000066480"/>
    </source>
</evidence>
<name>A0A0K1JF11_9MICO</name>
<dbReference type="EMBL" id="CP011112">
    <property type="protein sequence ID" value="AKU15178.1"/>
    <property type="molecule type" value="Genomic_DNA"/>
</dbReference>
<evidence type="ECO:0000313" key="1">
    <source>
        <dbReference type="EMBL" id="AKU15178.1"/>
    </source>
</evidence>
<sequence length="141" mass="15761">MEARRAEITGLDPDHPLNTDLSLDEFATEDGWEVHLHDASLESFEWNVDARLVTTFRYEAPWNGHPDDRALTVRLTFGSVQILQADSEANEGVPVDKRGEVSELGWTGTDVFTLDTSELSLVFRSPQVDVTVLDDRGSDET</sequence>
<keyword evidence="2" id="KW-1185">Reference proteome</keyword>
<dbReference type="RefSeq" id="WP_052589920.1">
    <property type="nucleotide sequence ID" value="NZ_CP011112.1"/>
</dbReference>
<protein>
    <submittedName>
        <fullName evidence="1">Uncharacterized protein</fullName>
    </submittedName>
</protein>